<evidence type="ECO:0000256" key="2">
    <source>
        <dbReference type="ARBA" id="ARBA00023015"/>
    </source>
</evidence>
<name>A0AAP4B8G8_9FIRM</name>
<sequence length="289" mass="33299">MNTFLTVCDTMNYRKAAELLHITQPAVTQHIQFLEKEYQCHLFLYENRRLVKTEAASVLEQYARAMRYNESSIRQELRKSSVRELKVGATKTIGDYVILDQIHHYLADPDHALTLIVDNTEHLLWLLEENQLDFAVVEGFFDKRAFESRCIRKEPFVGICRKGHPFAGRNITVEELLNETIIHREEGSGTRAILEQKLRGYNESLNQFRRHICISSFKLILELVKAGLGVSFVYKVLAESAPELDTFSIQGEAIVREFNLIWLKNAHVQDKIDSFFTAGTIPSLPDDLL</sequence>
<dbReference type="PANTHER" id="PTHR30126:SF91">
    <property type="entry name" value="LYSR FAMILY TRANSCRIPTIONAL REGULATOR"/>
    <property type="match status" value="1"/>
</dbReference>
<comment type="similarity">
    <text evidence="1">Belongs to the LysR transcriptional regulatory family.</text>
</comment>
<evidence type="ECO:0000256" key="3">
    <source>
        <dbReference type="ARBA" id="ARBA00023125"/>
    </source>
</evidence>
<dbReference type="InterPro" id="IPR036388">
    <property type="entry name" value="WH-like_DNA-bd_sf"/>
</dbReference>
<accession>A0AAP4B8G8</accession>
<feature type="domain" description="HTH lysR-type" evidence="5">
    <location>
        <begin position="1"/>
        <end position="53"/>
    </location>
</feature>
<keyword evidence="2" id="KW-0805">Transcription regulation</keyword>
<reference evidence="6 7" key="1">
    <citation type="submission" date="2023-05" db="EMBL/GenBank/DDBJ databases">
        <title>[ruminococcus] sp. nov., isolated from a pig farm feces dump.</title>
        <authorList>
            <person name="Chang Y.-H."/>
        </authorList>
    </citation>
    <scope>NUCLEOTIDE SEQUENCE [LARGE SCALE GENOMIC DNA]</scope>
    <source>
        <strain evidence="6 7">YH-rum2234</strain>
    </source>
</reference>
<dbReference type="PANTHER" id="PTHR30126">
    <property type="entry name" value="HTH-TYPE TRANSCRIPTIONAL REGULATOR"/>
    <property type="match status" value="1"/>
</dbReference>
<keyword evidence="7" id="KW-1185">Reference proteome</keyword>
<dbReference type="AlphaFoldDB" id="A0AAP4B8G8"/>
<dbReference type="SUPFAM" id="SSF46785">
    <property type="entry name" value="Winged helix' DNA-binding domain"/>
    <property type="match status" value="1"/>
</dbReference>
<dbReference type="Pfam" id="PF03466">
    <property type="entry name" value="LysR_substrate"/>
    <property type="match status" value="1"/>
</dbReference>
<dbReference type="InterPro" id="IPR005119">
    <property type="entry name" value="LysR_subst-bd"/>
</dbReference>
<comment type="caution">
    <text evidence="6">The sequence shown here is derived from an EMBL/GenBank/DDBJ whole genome shotgun (WGS) entry which is preliminary data.</text>
</comment>
<evidence type="ECO:0000313" key="7">
    <source>
        <dbReference type="Proteomes" id="UP001300383"/>
    </source>
</evidence>
<evidence type="ECO:0000256" key="4">
    <source>
        <dbReference type="ARBA" id="ARBA00023163"/>
    </source>
</evidence>
<dbReference type="SUPFAM" id="SSF53850">
    <property type="entry name" value="Periplasmic binding protein-like II"/>
    <property type="match status" value="1"/>
</dbReference>
<dbReference type="Gene3D" id="1.10.10.10">
    <property type="entry name" value="Winged helix-like DNA-binding domain superfamily/Winged helix DNA-binding domain"/>
    <property type="match status" value="1"/>
</dbReference>
<dbReference type="EMBL" id="JASGBQ010000005">
    <property type="protein sequence ID" value="MDI9241891.1"/>
    <property type="molecule type" value="Genomic_DNA"/>
</dbReference>
<evidence type="ECO:0000256" key="1">
    <source>
        <dbReference type="ARBA" id="ARBA00009437"/>
    </source>
</evidence>
<dbReference type="InterPro" id="IPR000847">
    <property type="entry name" value="LysR_HTH_N"/>
</dbReference>
<dbReference type="PROSITE" id="PS50931">
    <property type="entry name" value="HTH_LYSR"/>
    <property type="match status" value="1"/>
</dbReference>
<keyword evidence="4" id="KW-0804">Transcription</keyword>
<dbReference type="GO" id="GO:0003700">
    <property type="term" value="F:DNA-binding transcription factor activity"/>
    <property type="evidence" value="ECO:0007669"/>
    <property type="project" value="InterPro"/>
</dbReference>
<organism evidence="6 7">
    <name type="scientific">Fusibacillus kribbianus</name>
    <dbReference type="NCBI Taxonomy" id="3044208"/>
    <lineage>
        <taxon>Bacteria</taxon>
        <taxon>Bacillati</taxon>
        <taxon>Bacillota</taxon>
        <taxon>Clostridia</taxon>
        <taxon>Lachnospirales</taxon>
        <taxon>Lachnospiraceae</taxon>
        <taxon>Fusibacillus</taxon>
    </lineage>
</organism>
<dbReference type="InterPro" id="IPR036390">
    <property type="entry name" value="WH_DNA-bd_sf"/>
</dbReference>
<evidence type="ECO:0000313" key="6">
    <source>
        <dbReference type="EMBL" id="MDI9241891.1"/>
    </source>
</evidence>
<evidence type="ECO:0000259" key="5">
    <source>
        <dbReference type="PROSITE" id="PS50931"/>
    </source>
</evidence>
<proteinExistence type="inferred from homology"/>
<dbReference type="Proteomes" id="UP001300383">
    <property type="component" value="Unassembled WGS sequence"/>
</dbReference>
<protein>
    <submittedName>
        <fullName evidence="6">LysR family transcriptional regulator</fullName>
    </submittedName>
</protein>
<dbReference type="GO" id="GO:0000976">
    <property type="term" value="F:transcription cis-regulatory region binding"/>
    <property type="evidence" value="ECO:0007669"/>
    <property type="project" value="TreeGrafter"/>
</dbReference>
<gene>
    <name evidence="6" type="ORF">QJ036_05280</name>
</gene>
<dbReference type="Pfam" id="PF00126">
    <property type="entry name" value="HTH_1"/>
    <property type="match status" value="1"/>
</dbReference>
<keyword evidence="3" id="KW-0238">DNA-binding</keyword>
<dbReference type="Gene3D" id="3.40.190.10">
    <property type="entry name" value="Periplasmic binding protein-like II"/>
    <property type="match status" value="2"/>
</dbReference>